<evidence type="ECO:0000256" key="1">
    <source>
        <dbReference type="ARBA" id="ARBA00022679"/>
    </source>
</evidence>
<dbReference type="RefSeq" id="WP_108852590.1">
    <property type="nucleotide sequence ID" value="NZ_OMOQ01000001.1"/>
</dbReference>
<proteinExistence type="predicted"/>
<organism evidence="3 4">
    <name type="scientific">Albidovulum aquaemixtae</name>
    <dbReference type="NCBI Taxonomy" id="1542388"/>
    <lineage>
        <taxon>Bacteria</taxon>
        <taxon>Pseudomonadati</taxon>
        <taxon>Pseudomonadota</taxon>
        <taxon>Alphaproteobacteria</taxon>
        <taxon>Rhodobacterales</taxon>
        <taxon>Paracoccaceae</taxon>
        <taxon>Albidovulum</taxon>
    </lineage>
</organism>
<protein>
    <submittedName>
        <fullName evidence="3">Carboxy-S-adenosyl-L-methionine synthase</fullName>
        <ecNumber evidence="3">2.1.3.-</ecNumber>
    </submittedName>
</protein>
<dbReference type="Proteomes" id="UP000244924">
    <property type="component" value="Unassembled WGS sequence"/>
</dbReference>
<dbReference type="EC" id="2.1.3.-" evidence="3"/>
<dbReference type="SUPFAM" id="SSF53335">
    <property type="entry name" value="S-adenosyl-L-methionine-dependent methyltransferases"/>
    <property type="match status" value="1"/>
</dbReference>
<gene>
    <name evidence="3" type="primary">cmoA_2</name>
    <name evidence="3" type="ORF">DEA8626_01764</name>
</gene>
<dbReference type="GO" id="GO:0016740">
    <property type="term" value="F:transferase activity"/>
    <property type="evidence" value="ECO:0007669"/>
    <property type="project" value="UniProtKB-KW"/>
</dbReference>
<name>A0A2R8B6Q0_9RHOB</name>
<dbReference type="OrthoDB" id="213472at2"/>
<dbReference type="PANTHER" id="PTHR43861">
    <property type="entry name" value="TRANS-ACONITATE 2-METHYLTRANSFERASE-RELATED"/>
    <property type="match status" value="1"/>
</dbReference>
<evidence type="ECO:0000313" key="3">
    <source>
        <dbReference type="EMBL" id="SPH18232.1"/>
    </source>
</evidence>
<dbReference type="Pfam" id="PF13649">
    <property type="entry name" value="Methyltransf_25"/>
    <property type="match status" value="1"/>
</dbReference>
<dbReference type="InterPro" id="IPR029063">
    <property type="entry name" value="SAM-dependent_MTases_sf"/>
</dbReference>
<dbReference type="CDD" id="cd02440">
    <property type="entry name" value="AdoMet_MTases"/>
    <property type="match status" value="1"/>
</dbReference>
<dbReference type="EMBL" id="OMOQ01000001">
    <property type="protein sequence ID" value="SPH18232.1"/>
    <property type="molecule type" value="Genomic_DNA"/>
</dbReference>
<reference evidence="3 4" key="1">
    <citation type="submission" date="2018-03" db="EMBL/GenBank/DDBJ databases">
        <authorList>
            <person name="Keele B.F."/>
        </authorList>
    </citation>
    <scope>NUCLEOTIDE SEQUENCE [LARGE SCALE GENOMIC DNA]</scope>
    <source>
        <strain evidence="3 4">CECT 8626</strain>
    </source>
</reference>
<keyword evidence="1 3" id="KW-0808">Transferase</keyword>
<keyword evidence="4" id="KW-1185">Reference proteome</keyword>
<evidence type="ECO:0000259" key="2">
    <source>
        <dbReference type="Pfam" id="PF13649"/>
    </source>
</evidence>
<sequence length="250" mass="28329">MKKVSENGKSRKAEGTVGQDIAALRAGWSFGGNVADTFVSHVRQSVPYYDDGHDLICYLSDFFCHSDSTCYELGVSTGELIRKLAEYNASKPDIRWVGIDVEEPMTKKARDHCKNIKNIEIETGDVLLHELGKTDFIVSYYCIQFIPPCHRQDLFDKIYESLNWGGAFVLFEKVRGPDARFQDIMISLYNDFKFRNGFSADEILNKSRSLKGVLEPFSTEGNLGLLKRAGFVDIMPIMKYVCFEGFLAIK</sequence>
<feature type="domain" description="Methyltransferase" evidence="2">
    <location>
        <begin position="72"/>
        <end position="166"/>
    </location>
</feature>
<evidence type="ECO:0000313" key="4">
    <source>
        <dbReference type="Proteomes" id="UP000244924"/>
    </source>
</evidence>
<dbReference type="Gene3D" id="3.40.50.150">
    <property type="entry name" value="Vaccinia Virus protein VP39"/>
    <property type="match status" value="1"/>
</dbReference>
<accession>A0A2R8B6Q0</accession>
<dbReference type="PANTHER" id="PTHR43861:SF2">
    <property type="entry name" value="CARBOXY-S-ADENOSYL-L-METHIONINE SYNTHASE"/>
    <property type="match status" value="1"/>
</dbReference>
<dbReference type="InterPro" id="IPR041698">
    <property type="entry name" value="Methyltransf_25"/>
</dbReference>
<dbReference type="AlphaFoldDB" id="A0A2R8B6Q0"/>